<accession>Q2J9V0</accession>
<dbReference type="STRING" id="106370.Francci3_2580"/>
<dbReference type="KEGG" id="fra:Francci3_2580"/>
<dbReference type="SUPFAM" id="SSF51004">
    <property type="entry name" value="C-terminal (heme d1) domain of cytochrome cd1-nitrite reductase"/>
    <property type="match status" value="1"/>
</dbReference>
<protein>
    <recommendedName>
        <fullName evidence="3">YncE family protein</fullName>
    </recommendedName>
</protein>
<evidence type="ECO:0008006" key="3">
    <source>
        <dbReference type="Google" id="ProtNLM"/>
    </source>
</evidence>
<keyword evidence="2" id="KW-1185">Reference proteome</keyword>
<dbReference type="PANTHER" id="PTHR47197">
    <property type="entry name" value="PROTEIN NIRF"/>
    <property type="match status" value="1"/>
</dbReference>
<evidence type="ECO:0000313" key="2">
    <source>
        <dbReference type="Proteomes" id="UP000001937"/>
    </source>
</evidence>
<organism evidence="1 2">
    <name type="scientific">Frankia casuarinae (strain DSM 45818 / CECT 9043 / HFP020203 / CcI3)</name>
    <dbReference type="NCBI Taxonomy" id="106370"/>
    <lineage>
        <taxon>Bacteria</taxon>
        <taxon>Bacillati</taxon>
        <taxon>Actinomycetota</taxon>
        <taxon>Actinomycetes</taxon>
        <taxon>Frankiales</taxon>
        <taxon>Frankiaceae</taxon>
        <taxon>Frankia</taxon>
    </lineage>
</organism>
<dbReference type="eggNOG" id="COG3391">
    <property type="taxonomic scope" value="Bacteria"/>
</dbReference>
<dbReference type="PANTHER" id="PTHR47197:SF3">
    <property type="entry name" value="DIHYDRO-HEME D1 DEHYDROGENASE"/>
    <property type="match status" value="1"/>
</dbReference>
<proteinExistence type="predicted"/>
<dbReference type="InterPro" id="IPR015943">
    <property type="entry name" value="WD40/YVTN_repeat-like_dom_sf"/>
</dbReference>
<dbReference type="HOGENOM" id="CLU_2769870_0_0_11"/>
<dbReference type="NCBIfam" id="TIGR02276">
    <property type="entry name" value="beta_rpt_yvtn"/>
    <property type="match status" value="1"/>
</dbReference>
<name>Q2J9V0_FRACC</name>
<dbReference type="Proteomes" id="UP000001937">
    <property type="component" value="Chromosome"/>
</dbReference>
<dbReference type="InterPro" id="IPR011048">
    <property type="entry name" value="Haem_d1_sf"/>
</dbReference>
<sequence>MTIHAYVASIRTGQVLVVDPLAGVVSAAIGVGVLPFGVAVAPDGSRVYVTNFGGNDVSVVDTATGAVTG</sequence>
<dbReference type="InterPro" id="IPR011964">
    <property type="entry name" value="YVTN_b-propeller_repeat"/>
</dbReference>
<dbReference type="Gene3D" id="2.130.10.10">
    <property type="entry name" value="YVTN repeat-like/Quinoprotein amine dehydrogenase"/>
    <property type="match status" value="1"/>
</dbReference>
<evidence type="ECO:0000313" key="1">
    <source>
        <dbReference type="EMBL" id="ABD11942.1"/>
    </source>
</evidence>
<dbReference type="InterPro" id="IPR051200">
    <property type="entry name" value="Host-pathogen_enzymatic-act"/>
</dbReference>
<gene>
    <name evidence="1" type="ordered locus">Francci3_2580</name>
</gene>
<dbReference type="RefSeq" id="WP_011436977.1">
    <property type="nucleotide sequence ID" value="NC_007777.1"/>
</dbReference>
<dbReference type="EMBL" id="CP000249">
    <property type="protein sequence ID" value="ABD11942.1"/>
    <property type="molecule type" value="Genomic_DNA"/>
</dbReference>
<reference evidence="1 2" key="1">
    <citation type="journal article" date="2007" name="Genome Res.">
        <title>Genome characteristics of facultatively symbiotic Frankia sp. strains reflect host range and host plant biogeography.</title>
        <authorList>
            <person name="Normand P."/>
            <person name="Lapierre P."/>
            <person name="Tisa L.S."/>
            <person name="Gogarten J.P."/>
            <person name="Alloisio N."/>
            <person name="Bagnarol E."/>
            <person name="Bassi C.A."/>
            <person name="Berry A.M."/>
            <person name="Bickhart D.M."/>
            <person name="Choisne N."/>
            <person name="Couloux A."/>
            <person name="Cournoyer B."/>
            <person name="Cruveiller S."/>
            <person name="Daubin V."/>
            <person name="Demange N."/>
            <person name="Francino M.P."/>
            <person name="Goltsman E."/>
            <person name="Huang Y."/>
            <person name="Kopp O.R."/>
            <person name="Labarre L."/>
            <person name="Lapidus A."/>
            <person name="Lavire C."/>
            <person name="Marechal J."/>
            <person name="Martinez M."/>
            <person name="Mastronunzio J.E."/>
            <person name="Mullin B.C."/>
            <person name="Niemann J."/>
            <person name="Pujic P."/>
            <person name="Rawnsley T."/>
            <person name="Rouy Z."/>
            <person name="Schenowitz C."/>
            <person name="Sellstedt A."/>
            <person name="Tavares F."/>
            <person name="Tomkins J.P."/>
            <person name="Vallenet D."/>
            <person name="Valverde C."/>
            <person name="Wall L.G."/>
            <person name="Wang Y."/>
            <person name="Medigue C."/>
            <person name="Benson D.R."/>
        </authorList>
    </citation>
    <scope>NUCLEOTIDE SEQUENCE [LARGE SCALE GENOMIC DNA]</scope>
    <source>
        <strain evidence="2">DSM 45818 / CECT 9043 / CcI3</strain>
    </source>
</reference>
<dbReference type="AlphaFoldDB" id="Q2J9V0"/>